<dbReference type="GO" id="GO:0005886">
    <property type="term" value="C:plasma membrane"/>
    <property type="evidence" value="ECO:0007669"/>
    <property type="project" value="UniProtKB-SubCell"/>
</dbReference>
<dbReference type="InterPro" id="IPR010131">
    <property type="entry name" value="MdtP/NodT-like"/>
</dbReference>
<dbReference type="PANTHER" id="PTHR30203:SF33">
    <property type="entry name" value="BLR4455 PROTEIN"/>
    <property type="match status" value="1"/>
</dbReference>
<dbReference type="AlphaFoldDB" id="A0A192A3V3"/>
<proteinExistence type="inferred from homology"/>
<comment type="similarity">
    <text evidence="1 2">Belongs to the outer membrane factor (OMF) (TC 1.B.17) family.</text>
</comment>
<organism evidence="4 5">
    <name type="scientific">Ralstonia insidiosa</name>
    <dbReference type="NCBI Taxonomy" id="190721"/>
    <lineage>
        <taxon>Bacteria</taxon>
        <taxon>Pseudomonadati</taxon>
        <taxon>Pseudomonadota</taxon>
        <taxon>Betaproteobacteria</taxon>
        <taxon>Burkholderiales</taxon>
        <taxon>Burkholderiaceae</taxon>
        <taxon>Ralstonia</taxon>
    </lineage>
</organism>
<feature type="region of interest" description="Disordered" evidence="3">
    <location>
        <begin position="506"/>
        <end position="533"/>
    </location>
</feature>
<evidence type="ECO:0000313" key="4">
    <source>
        <dbReference type="EMBL" id="ANJ75155.1"/>
    </source>
</evidence>
<dbReference type="STRING" id="190721.ACS15_4673"/>
<dbReference type="SUPFAM" id="SSF56954">
    <property type="entry name" value="Outer membrane efflux proteins (OEP)"/>
    <property type="match status" value="1"/>
</dbReference>
<keyword evidence="2" id="KW-0472">Membrane</keyword>
<protein>
    <submittedName>
        <fullName evidence="4">RND transporter</fullName>
    </submittedName>
</protein>
<keyword evidence="2" id="KW-1134">Transmembrane beta strand</keyword>
<evidence type="ECO:0000256" key="1">
    <source>
        <dbReference type="ARBA" id="ARBA00007613"/>
    </source>
</evidence>
<dbReference type="Proteomes" id="UP000078572">
    <property type="component" value="Chromosome 2"/>
</dbReference>
<keyword evidence="2" id="KW-0564">Palmitate</keyword>
<dbReference type="Pfam" id="PF02321">
    <property type="entry name" value="OEP"/>
    <property type="match status" value="2"/>
</dbReference>
<keyword evidence="2" id="KW-0449">Lipoprotein</keyword>
<dbReference type="Gene3D" id="2.20.200.10">
    <property type="entry name" value="Outer membrane efflux proteins (OEP)"/>
    <property type="match status" value="1"/>
</dbReference>
<dbReference type="GeneID" id="61528668"/>
<evidence type="ECO:0000256" key="3">
    <source>
        <dbReference type="SAM" id="MobiDB-lite"/>
    </source>
</evidence>
<name>A0A192A3V3_9RALS</name>
<dbReference type="PANTHER" id="PTHR30203">
    <property type="entry name" value="OUTER MEMBRANE CATION EFFLUX PROTEIN"/>
    <property type="match status" value="1"/>
</dbReference>
<evidence type="ECO:0000256" key="2">
    <source>
        <dbReference type="RuleBase" id="RU362097"/>
    </source>
</evidence>
<dbReference type="GO" id="GO:0015562">
    <property type="term" value="F:efflux transmembrane transporter activity"/>
    <property type="evidence" value="ECO:0007669"/>
    <property type="project" value="InterPro"/>
</dbReference>
<dbReference type="RefSeq" id="WP_064807533.1">
    <property type="nucleotide sequence ID" value="NZ_CP016023.1"/>
</dbReference>
<reference evidence="5" key="1">
    <citation type="submission" date="2016-06" db="EMBL/GenBank/DDBJ databases">
        <authorList>
            <person name="Xu Y."/>
            <person name="Nagy A."/>
            <person name="Yan X."/>
            <person name="Kim S.W."/>
            <person name="Haley B."/>
            <person name="Liu N.T."/>
            <person name="Nou X."/>
        </authorList>
    </citation>
    <scope>NUCLEOTIDE SEQUENCE [LARGE SCALE GENOMIC DNA]</scope>
    <source>
        <strain evidence="5">ATCC 49129</strain>
    </source>
</reference>
<evidence type="ECO:0000313" key="5">
    <source>
        <dbReference type="Proteomes" id="UP000078572"/>
    </source>
</evidence>
<sequence>MKTGRRAGGMPSGGLAQRCVRSARHAPLMLAMLLAGCAVGPDYRTPQLKGAEAPQGWHATLPHHGSRMALARWWEQFHDPVLTQLVEHADTTSPTIAQAVGRMREARASVATSRAAFLPQLKGSGSASRQGGFGSSGFAGGSGFGGLPGGTVSPTLGLGTITTLAAQADASWEVDLFGGKRRSLEGADARLTASEADWHDARVTLAAEVANTYLQQRECEALVDIGATTLTSRQETLMLTERKFRAGFVAPADYAQAQATVADAVNALESQRAQCAQGIDKLVTLTGLNHDALNTLLAKASAQIPAPPDAGVPDVPAQVLSQRPDVSSSERAVASASADIGVAVASRLPSLTLVGSIGINAYRVSGQSLTSKSWSFGPSLSLPIFEGGAGAARVETARARYDQALAAYRGKVRQAVQEVEDALVRLDAADRRLDAATTADAQYTKVLEAANARYRLGAGSLLQLEDVRRTTLQASQSLAAVKLERAQAWVALYKAAGGGWHVDEAGATNNAQSNSSKAAAPAALAPAHNGNAS</sequence>
<dbReference type="NCBIfam" id="TIGR01845">
    <property type="entry name" value="outer_NodT"/>
    <property type="match status" value="1"/>
</dbReference>
<dbReference type="Gene3D" id="1.20.1600.10">
    <property type="entry name" value="Outer membrane efflux proteins (OEP)"/>
    <property type="match status" value="1"/>
</dbReference>
<keyword evidence="5" id="KW-1185">Reference proteome</keyword>
<keyword evidence="2" id="KW-0812">Transmembrane</keyword>
<dbReference type="EMBL" id="CP016023">
    <property type="protein sequence ID" value="ANJ75155.1"/>
    <property type="molecule type" value="Genomic_DNA"/>
</dbReference>
<gene>
    <name evidence="4" type="ORF">A9Y76_21755</name>
</gene>
<feature type="compositionally biased region" description="Low complexity" evidence="3">
    <location>
        <begin position="507"/>
        <end position="533"/>
    </location>
</feature>
<accession>A0A192A3V3</accession>
<comment type="subcellular location">
    <subcellularLocation>
        <location evidence="2">Cell membrane</location>
        <topology evidence="2">Lipid-anchor</topology>
    </subcellularLocation>
</comment>
<dbReference type="InterPro" id="IPR003423">
    <property type="entry name" value="OMP_efflux"/>
</dbReference>